<reference evidence="3" key="1">
    <citation type="journal article" date="2019" name="Int. J. Syst. Evol. Microbiol.">
        <title>The Global Catalogue of Microorganisms (GCM) 10K type strain sequencing project: providing services to taxonomists for standard genome sequencing and annotation.</title>
        <authorList>
            <consortium name="The Broad Institute Genomics Platform"/>
            <consortium name="The Broad Institute Genome Sequencing Center for Infectious Disease"/>
            <person name="Wu L."/>
            <person name="Ma J."/>
        </authorList>
    </citation>
    <scope>NUCLEOTIDE SEQUENCE [LARGE SCALE GENOMIC DNA]</scope>
    <source>
        <strain evidence="3">KCTC 52416</strain>
    </source>
</reference>
<keyword evidence="1" id="KW-0812">Transmembrane</keyword>
<name>A0ABV7JEG6_9SPHI</name>
<feature type="transmembrane region" description="Helical" evidence="1">
    <location>
        <begin position="101"/>
        <end position="122"/>
    </location>
</feature>
<organism evidence="2 3">
    <name type="scientific">Parapedobacter deserti</name>
    <dbReference type="NCBI Taxonomy" id="1912957"/>
    <lineage>
        <taxon>Bacteria</taxon>
        <taxon>Pseudomonadati</taxon>
        <taxon>Bacteroidota</taxon>
        <taxon>Sphingobacteriia</taxon>
        <taxon>Sphingobacteriales</taxon>
        <taxon>Sphingobacteriaceae</taxon>
        <taxon>Parapedobacter</taxon>
    </lineage>
</organism>
<keyword evidence="3" id="KW-1185">Reference proteome</keyword>
<feature type="transmembrane region" description="Helical" evidence="1">
    <location>
        <begin position="77"/>
        <end position="95"/>
    </location>
</feature>
<sequence length="132" mass="15462">MDKKVLLSTLWIFLTMNFIFCDVFTLMYSEDLKNLLDGKVGDMQITQEFLLGYAFMMEIPMLMVLLSRLLNYKSNRILNLIFGVLLAITQLWSLTVGNSTLHYWFFSMIEIATCIGIVWTAWNWKNVEIVIE</sequence>
<keyword evidence="1" id="KW-0472">Membrane</keyword>
<protein>
    <submittedName>
        <fullName evidence="2">DUF6326 family protein</fullName>
    </submittedName>
</protein>
<accession>A0ABV7JEG6</accession>
<dbReference type="EMBL" id="JBHRTA010000008">
    <property type="protein sequence ID" value="MFC3196459.1"/>
    <property type="molecule type" value="Genomic_DNA"/>
</dbReference>
<dbReference type="Proteomes" id="UP001595526">
    <property type="component" value="Unassembled WGS sequence"/>
</dbReference>
<dbReference type="Pfam" id="PF19851">
    <property type="entry name" value="DUF6326"/>
    <property type="match status" value="1"/>
</dbReference>
<evidence type="ECO:0000313" key="2">
    <source>
        <dbReference type="EMBL" id="MFC3196459.1"/>
    </source>
</evidence>
<evidence type="ECO:0000256" key="1">
    <source>
        <dbReference type="SAM" id="Phobius"/>
    </source>
</evidence>
<evidence type="ECO:0000313" key="3">
    <source>
        <dbReference type="Proteomes" id="UP001595526"/>
    </source>
</evidence>
<dbReference type="InterPro" id="IPR046289">
    <property type="entry name" value="DUF6326"/>
</dbReference>
<dbReference type="RefSeq" id="WP_379019192.1">
    <property type="nucleotide sequence ID" value="NZ_JBHRTA010000008.1"/>
</dbReference>
<proteinExistence type="predicted"/>
<comment type="caution">
    <text evidence="2">The sequence shown here is derived from an EMBL/GenBank/DDBJ whole genome shotgun (WGS) entry which is preliminary data.</text>
</comment>
<gene>
    <name evidence="2" type="ORF">ACFOET_02410</name>
</gene>
<feature type="transmembrane region" description="Helical" evidence="1">
    <location>
        <begin position="45"/>
        <end position="65"/>
    </location>
</feature>
<keyword evidence="1" id="KW-1133">Transmembrane helix</keyword>